<feature type="chain" id="PRO_5045962067" evidence="4">
    <location>
        <begin position="22"/>
        <end position="343"/>
    </location>
</feature>
<protein>
    <submittedName>
        <fullName evidence="6">Substrate-binding domain-containing protein</fullName>
    </submittedName>
</protein>
<feature type="domain" description="Periplasmic binding protein" evidence="5">
    <location>
        <begin position="63"/>
        <end position="319"/>
    </location>
</feature>
<dbReference type="InterPro" id="IPR028082">
    <property type="entry name" value="Peripla_BP_I"/>
</dbReference>
<name>A0ABU5ZDI6_9BACL</name>
<dbReference type="Proteomes" id="UP001310386">
    <property type="component" value="Unassembled WGS sequence"/>
</dbReference>
<accession>A0ABU5ZDI6</accession>
<evidence type="ECO:0000256" key="1">
    <source>
        <dbReference type="ARBA" id="ARBA00004196"/>
    </source>
</evidence>
<dbReference type="CDD" id="cd06314">
    <property type="entry name" value="PBP1_tmGBP"/>
    <property type="match status" value="1"/>
</dbReference>
<comment type="caution">
    <text evidence="6">The sequence shown here is derived from an EMBL/GenBank/DDBJ whole genome shotgun (WGS) entry which is preliminary data.</text>
</comment>
<evidence type="ECO:0000256" key="2">
    <source>
        <dbReference type="ARBA" id="ARBA00007639"/>
    </source>
</evidence>
<evidence type="ECO:0000256" key="4">
    <source>
        <dbReference type="SAM" id="SignalP"/>
    </source>
</evidence>
<feature type="region of interest" description="Disordered" evidence="3">
    <location>
        <begin position="28"/>
        <end position="56"/>
    </location>
</feature>
<feature type="signal peptide" evidence="4">
    <location>
        <begin position="1"/>
        <end position="21"/>
    </location>
</feature>
<sequence>MKKFRLIVFTLMLTLPFMLLAGCGGANKSGEQTPAPAAPTTQPSGDAQKAEPSPAPAKELTIALIPKVAVPFFDDCNTGGKEAADKLGVKYEWVVPQNTQGSTQVKLIEDLIAKHVDGIGISVNEPKSVEQVIKKAMDAGIKVLTYDSDSPNSGRTMYIGTINEAAGETMGESMAKAIGGKGEVAIVTGQLGALNLNQRIDGIKKALAKYPDIKIVDMQGTEDDLAKAVSVTEGILRAHPNLSGIFGVSQVGGPGVAKVLAEKEFSSLKGKVKVFAFDDLADTIKGVKEGFIDGIMVQRPVTMGKLSVEHLVKQIKGEESVPQKDIDTGVTVVTKDNLDSYTK</sequence>
<dbReference type="InterPro" id="IPR050555">
    <property type="entry name" value="Bact_Solute-Bind_Prot2"/>
</dbReference>
<gene>
    <name evidence="6" type="ORF">VF724_01390</name>
</gene>
<dbReference type="Pfam" id="PF13407">
    <property type="entry name" value="Peripla_BP_4"/>
    <property type="match status" value="1"/>
</dbReference>
<dbReference type="InterPro" id="IPR025997">
    <property type="entry name" value="SBP_2_dom"/>
</dbReference>
<keyword evidence="4" id="KW-0732">Signal</keyword>
<evidence type="ECO:0000259" key="5">
    <source>
        <dbReference type="Pfam" id="PF13407"/>
    </source>
</evidence>
<evidence type="ECO:0000256" key="3">
    <source>
        <dbReference type="SAM" id="MobiDB-lite"/>
    </source>
</evidence>
<comment type="similarity">
    <text evidence="2">Belongs to the bacterial solute-binding protein 2 family.</text>
</comment>
<comment type="subcellular location">
    <subcellularLocation>
        <location evidence="1">Cell envelope</location>
    </subcellularLocation>
</comment>
<evidence type="ECO:0000313" key="7">
    <source>
        <dbReference type="Proteomes" id="UP001310386"/>
    </source>
</evidence>
<keyword evidence="7" id="KW-1185">Reference proteome</keyword>
<dbReference type="PANTHER" id="PTHR30036:SF7">
    <property type="entry name" value="ABC TRANSPORTER PERIPLASMIC-BINDING PROTEIN YPHF"/>
    <property type="match status" value="1"/>
</dbReference>
<reference evidence="6" key="1">
    <citation type="submission" date="2023-12" db="EMBL/GenBank/DDBJ databases">
        <title>Fervidustalea candida gen. nov., sp. nov., a novel member of the family Paenibacillaceae isolated from a geothermal area.</title>
        <authorList>
            <person name="Li W.-J."/>
            <person name="Jiao J.-Y."/>
            <person name="Chen Y."/>
        </authorList>
    </citation>
    <scope>NUCLEOTIDE SEQUENCE</scope>
    <source>
        <strain evidence="6">SYSU GA230002</strain>
    </source>
</reference>
<dbReference type="SUPFAM" id="SSF53822">
    <property type="entry name" value="Periplasmic binding protein-like I"/>
    <property type="match status" value="1"/>
</dbReference>
<dbReference type="EMBL" id="JAYJLD010000001">
    <property type="protein sequence ID" value="MEB3100312.1"/>
    <property type="molecule type" value="Genomic_DNA"/>
</dbReference>
<dbReference type="PROSITE" id="PS51257">
    <property type="entry name" value="PROKAR_LIPOPROTEIN"/>
    <property type="match status" value="1"/>
</dbReference>
<proteinExistence type="inferred from homology"/>
<organism evidence="6 7">
    <name type="scientific">Ferviditalea candida</name>
    <dbReference type="NCBI Taxonomy" id="3108399"/>
    <lineage>
        <taxon>Bacteria</taxon>
        <taxon>Bacillati</taxon>
        <taxon>Bacillota</taxon>
        <taxon>Bacilli</taxon>
        <taxon>Bacillales</taxon>
        <taxon>Paenibacillaceae</taxon>
        <taxon>Ferviditalea</taxon>
    </lineage>
</organism>
<dbReference type="RefSeq" id="WP_371752410.1">
    <property type="nucleotide sequence ID" value="NZ_JAYJLD010000001.1"/>
</dbReference>
<dbReference type="Gene3D" id="3.40.50.2300">
    <property type="match status" value="2"/>
</dbReference>
<evidence type="ECO:0000313" key="6">
    <source>
        <dbReference type="EMBL" id="MEB3100312.1"/>
    </source>
</evidence>
<dbReference type="PANTHER" id="PTHR30036">
    <property type="entry name" value="D-XYLOSE-BINDING PERIPLASMIC PROTEIN"/>
    <property type="match status" value="1"/>
</dbReference>